<feature type="domain" description="Spore germination protein N-terminal" evidence="9">
    <location>
        <begin position="22"/>
        <end position="210"/>
    </location>
</feature>
<dbReference type="AlphaFoldDB" id="A0A1T4MFV6"/>
<evidence type="ECO:0000256" key="5">
    <source>
        <dbReference type="ARBA" id="ARBA00023136"/>
    </source>
</evidence>
<organism evidence="10 11">
    <name type="scientific">Garciella nitratireducens DSM 15102</name>
    <dbReference type="NCBI Taxonomy" id="1121911"/>
    <lineage>
        <taxon>Bacteria</taxon>
        <taxon>Bacillati</taxon>
        <taxon>Bacillota</taxon>
        <taxon>Clostridia</taxon>
        <taxon>Eubacteriales</taxon>
        <taxon>Eubacteriaceae</taxon>
        <taxon>Garciella</taxon>
    </lineage>
</organism>
<evidence type="ECO:0000256" key="1">
    <source>
        <dbReference type="ARBA" id="ARBA00004635"/>
    </source>
</evidence>
<evidence type="ECO:0000256" key="6">
    <source>
        <dbReference type="ARBA" id="ARBA00023139"/>
    </source>
</evidence>
<evidence type="ECO:0000313" key="10">
    <source>
        <dbReference type="EMBL" id="SJZ65909.1"/>
    </source>
</evidence>
<accession>A0A1T4MFV6</accession>
<dbReference type="InterPro" id="IPR046953">
    <property type="entry name" value="Spore_GerAC-like_C"/>
</dbReference>
<proteinExistence type="inferred from homology"/>
<dbReference type="Gene3D" id="3.30.300.210">
    <property type="entry name" value="Nutrient germinant receptor protein C, domain 3"/>
    <property type="match status" value="1"/>
</dbReference>
<evidence type="ECO:0000259" key="9">
    <source>
        <dbReference type="Pfam" id="PF25198"/>
    </source>
</evidence>
<keyword evidence="11" id="KW-1185">Reference proteome</keyword>
<dbReference type="GO" id="GO:0016020">
    <property type="term" value="C:membrane"/>
    <property type="evidence" value="ECO:0007669"/>
    <property type="project" value="UniProtKB-SubCell"/>
</dbReference>
<dbReference type="GO" id="GO:0009847">
    <property type="term" value="P:spore germination"/>
    <property type="evidence" value="ECO:0007669"/>
    <property type="project" value="InterPro"/>
</dbReference>
<dbReference type="RefSeq" id="WP_087678750.1">
    <property type="nucleotide sequence ID" value="NZ_FUWV01000007.1"/>
</dbReference>
<comment type="subcellular location">
    <subcellularLocation>
        <location evidence="1">Membrane</location>
        <topology evidence="1">Lipid-anchor</topology>
    </subcellularLocation>
</comment>
<keyword evidence="6" id="KW-0564">Palmitate</keyword>
<evidence type="ECO:0000256" key="3">
    <source>
        <dbReference type="ARBA" id="ARBA00022544"/>
    </source>
</evidence>
<feature type="domain" description="Spore germination GerAC-like C-terminal" evidence="8">
    <location>
        <begin position="220"/>
        <end position="383"/>
    </location>
</feature>
<evidence type="ECO:0000259" key="8">
    <source>
        <dbReference type="Pfam" id="PF05504"/>
    </source>
</evidence>
<keyword evidence="4" id="KW-0732">Signal</keyword>
<dbReference type="InterPro" id="IPR008844">
    <property type="entry name" value="Spore_GerAC-like"/>
</dbReference>
<reference evidence="10 11" key="1">
    <citation type="submission" date="2017-02" db="EMBL/GenBank/DDBJ databases">
        <authorList>
            <person name="Peterson S.W."/>
        </authorList>
    </citation>
    <scope>NUCLEOTIDE SEQUENCE [LARGE SCALE GENOMIC DNA]</scope>
    <source>
        <strain evidence="10 11">DSM 15102</strain>
    </source>
</reference>
<dbReference type="EMBL" id="FUWV01000007">
    <property type="protein sequence ID" value="SJZ65909.1"/>
    <property type="molecule type" value="Genomic_DNA"/>
</dbReference>
<dbReference type="PANTHER" id="PTHR35789">
    <property type="entry name" value="SPORE GERMINATION PROTEIN B3"/>
    <property type="match status" value="1"/>
</dbReference>
<sequence length="386" mass="43833">MVKKGKIAFLLLLILFTTGCWDMHDIEEMDFISGVAFDEPDAKVIAEQRAKLEEPEFFTPRYTITYLSPIPSTLTQEGGGQKAYDTKSVTAVSPYEAERQMMTRSPRQLAFSHTDLVLIGEKVFENPKKIKEIMDYLQRNQRFNWNVLVGVVDGKAGDAFNIESPSIKNPVWYLTDIMRNKPLSSKVADVTISQMAVDMGKDGTMGLPKVIIAKNELKVEGAAVIKDFAIKGYITGNQSRDVMFLKGTIKGGNILINYQGFPIPYTIVNAKVKKDLKVTEEGLQLTYRIFSEGQLDEGMLGQEFLNDKIIKSIESKLEKELTNDCMNTIQSLQRDYQADIIYAGDYIEKYHPDVWKQIKDNWDEVFSQMDFRVETNISIRRAGVLK</sequence>
<dbReference type="InterPro" id="IPR038501">
    <property type="entry name" value="Spore_GerAC_C_sf"/>
</dbReference>
<evidence type="ECO:0000256" key="2">
    <source>
        <dbReference type="ARBA" id="ARBA00007886"/>
    </source>
</evidence>
<keyword evidence="3" id="KW-0309">Germination</keyword>
<dbReference type="Pfam" id="PF05504">
    <property type="entry name" value="Spore_GerAC"/>
    <property type="match status" value="1"/>
</dbReference>
<dbReference type="NCBIfam" id="TIGR02887">
    <property type="entry name" value="spore_ger_x_C"/>
    <property type="match status" value="1"/>
</dbReference>
<dbReference type="InterPro" id="IPR057336">
    <property type="entry name" value="GerAC_N"/>
</dbReference>
<gene>
    <name evidence="10" type="ORF">SAMN02745973_01319</name>
</gene>
<evidence type="ECO:0000256" key="4">
    <source>
        <dbReference type="ARBA" id="ARBA00022729"/>
    </source>
</evidence>
<comment type="similarity">
    <text evidence="2">Belongs to the GerABKC lipoprotein family.</text>
</comment>
<keyword evidence="5" id="KW-0472">Membrane</keyword>
<dbReference type="PROSITE" id="PS51257">
    <property type="entry name" value="PROKAR_LIPOPROTEIN"/>
    <property type="match status" value="1"/>
</dbReference>
<dbReference type="PANTHER" id="PTHR35789:SF1">
    <property type="entry name" value="SPORE GERMINATION PROTEIN B3"/>
    <property type="match status" value="1"/>
</dbReference>
<name>A0A1T4MFV6_9FIRM</name>
<keyword evidence="7" id="KW-0449">Lipoprotein</keyword>
<protein>
    <submittedName>
        <fullName evidence="10">Germination protein, Ger(X)C family</fullName>
    </submittedName>
</protein>
<evidence type="ECO:0000313" key="11">
    <source>
        <dbReference type="Proteomes" id="UP000196365"/>
    </source>
</evidence>
<dbReference type="Proteomes" id="UP000196365">
    <property type="component" value="Unassembled WGS sequence"/>
</dbReference>
<evidence type="ECO:0000256" key="7">
    <source>
        <dbReference type="ARBA" id="ARBA00023288"/>
    </source>
</evidence>
<dbReference type="Pfam" id="PF25198">
    <property type="entry name" value="Spore_GerAC_N"/>
    <property type="match status" value="1"/>
</dbReference>
<dbReference type="OrthoDB" id="2569624at2"/>